<dbReference type="GO" id="GO:0005886">
    <property type="term" value="C:plasma membrane"/>
    <property type="evidence" value="ECO:0007669"/>
    <property type="project" value="TreeGrafter"/>
</dbReference>
<dbReference type="PANTHER" id="PTHR23291">
    <property type="entry name" value="BAX INHIBITOR-RELATED"/>
    <property type="match status" value="1"/>
</dbReference>
<keyword evidence="4 6" id="KW-1133">Transmembrane helix</keyword>
<dbReference type="EMBL" id="CP001739">
    <property type="protein sequence ID" value="ACZ10482.1"/>
    <property type="molecule type" value="Genomic_DNA"/>
</dbReference>
<dbReference type="HOGENOM" id="CLU_058671_1_0_0"/>
<reference evidence="7 8" key="2">
    <citation type="journal article" date="2010" name="Stand. Genomic Sci.">
        <title>Complete genome sequence of Sebaldella termitidis type strain (NCTC 11300).</title>
        <authorList>
            <person name="Harmon-Smith M."/>
            <person name="Celia L."/>
            <person name="Chertkov O."/>
            <person name="Lapidus A."/>
            <person name="Copeland A."/>
            <person name="Glavina Del Rio T."/>
            <person name="Nolan M."/>
            <person name="Lucas S."/>
            <person name="Tice H."/>
            <person name="Cheng J.F."/>
            <person name="Han C."/>
            <person name="Detter J.C."/>
            <person name="Bruce D."/>
            <person name="Goodwin L."/>
            <person name="Pitluck S."/>
            <person name="Pati A."/>
            <person name="Liolios K."/>
            <person name="Ivanova N."/>
            <person name="Mavromatis K."/>
            <person name="Mikhailova N."/>
            <person name="Chen A."/>
            <person name="Palaniappan K."/>
            <person name="Land M."/>
            <person name="Hauser L."/>
            <person name="Chang Y.J."/>
            <person name="Jeffries C.D."/>
            <person name="Brettin T."/>
            <person name="Goker M."/>
            <person name="Beck B."/>
            <person name="Bristow J."/>
            <person name="Eisen J.A."/>
            <person name="Markowitz V."/>
            <person name="Hugenholtz P."/>
            <person name="Kyrpides N.C."/>
            <person name="Klenk H.P."/>
            <person name="Chen F."/>
        </authorList>
    </citation>
    <scope>NUCLEOTIDE SEQUENCE [LARGE SCALE GENOMIC DNA]</scope>
    <source>
        <strain evidence="8">ATCC 33386 / NCTC 11300</strain>
    </source>
</reference>
<evidence type="ECO:0000256" key="2">
    <source>
        <dbReference type="ARBA" id="ARBA00010350"/>
    </source>
</evidence>
<feature type="transmembrane region" description="Helical" evidence="6">
    <location>
        <begin position="64"/>
        <end position="84"/>
    </location>
</feature>
<evidence type="ECO:0008006" key="9">
    <source>
        <dbReference type="Google" id="ProtNLM"/>
    </source>
</evidence>
<proteinExistence type="inferred from homology"/>
<dbReference type="AlphaFoldDB" id="D1ARJ6"/>
<evidence type="ECO:0000313" key="8">
    <source>
        <dbReference type="Proteomes" id="UP000000845"/>
    </source>
</evidence>
<keyword evidence="3 6" id="KW-0812">Transmembrane</keyword>
<dbReference type="Pfam" id="PF01027">
    <property type="entry name" value="Bax1-I"/>
    <property type="match status" value="1"/>
</dbReference>
<feature type="transmembrane region" description="Helical" evidence="6">
    <location>
        <begin position="216"/>
        <end position="234"/>
    </location>
</feature>
<evidence type="ECO:0000313" key="7">
    <source>
        <dbReference type="EMBL" id="ACZ10482.1"/>
    </source>
</evidence>
<organism evidence="7 8">
    <name type="scientific">Sebaldella termitidis (strain ATCC 33386 / NCTC 11300)</name>
    <dbReference type="NCBI Taxonomy" id="526218"/>
    <lineage>
        <taxon>Bacteria</taxon>
        <taxon>Fusobacteriati</taxon>
        <taxon>Fusobacteriota</taxon>
        <taxon>Fusobacteriia</taxon>
        <taxon>Fusobacteriales</taxon>
        <taxon>Leptotrichiaceae</taxon>
        <taxon>Sebaldella</taxon>
    </lineage>
</organism>
<evidence type="ECO:0000256" key="1">
    <source>
        <dbReference type="ARBA" id="ARBA00004141"/>
    </source>
</evidence>
<feature type="transmembrane region" description="Helical" evidence="6">
    <location>
        <begin position="173"/>
        <end position="195"/>
    </location>
</feature>
<feature type="transmembrane region" description="Helical" evidence="6">
    <location>
        <begin position="147"/>
        <end position="167"/>
    </location>
</feature>
<evidence type="ECO:0000256" key="3">
    <source>
        <dbReference type="ARBA" id="ARBA00022692"/>
    </source>
</evidence>
<comment type="similarity">
    <text evidence="2 6">Belongs to the BI1 family.</text>
</comment>
<gene>
    <name evidence="7" type="ordered locus">Sterm_3648</name>
</gene>
<feature type="transmembrane region" description="Helical" evidence="6">
    <location>
        <begin position="120"/>
        <end position="140"/>
    </location>
</feature>
<dbReference type="eggNOG" id="COG0670">
    <property type="taxonomic scope" value="Bacteria"/>
</dbReference>
<dbReference type="RefSeq" id="WP_012863064.1">
    <property type="nucleotide sequence ID" value="NC_013517.1"/>
</dbReference>
<comment type="subcellular location">
    <subcellularLocation>
        <location evidence="1">Membrane</location>
        <topology evidence="1">Multi-pass membrane protein</topology>
    </subcellularLocation>
</comment>
<reference evidence="8" key="1">
    <citation type="submission" date="2009-09" db="EMBL/GenBank/DDBJ databases">
        <title>The complete chromosome of Sebaldella termitidis ATCC 33386.</title>
        <authorList>
            <consortium name="US DOE Joint Genome Institute (JGI-PGF)"/>
            <person name="Lucas S."/>
            <person name="Copeland A."/>
            <person name="Lapidus A."/>
            <person name="Glavina del Rio T."/>
            <person name="Dalin E."/>
            <person name="Tice H."/>
            <person name="Bruce D."/>
            <person name="Goodwin L."/>
            <person name="Pitluck S."/>
            <person name="Kyrpides N."/>
            <person name="Mavromatis K."/>
            <person name="Ivanova N."/>
            <person name="Mikhailova N."/>
            <person name="Sims D."/>
            <person name="Meincke L."/>
            <person name="Brettin T."/>
            <person name="Detter J.C."/>
            <person name="Han C."/>
            <person name="Larimer F."/>
            <person name="Land M."/>
            <person name="Hauser L."/>
            <person name="Markowitz V."/>
            <person name="Cheng J.F."/>
            <person name="Hugenholtz P."/>
            <person name="Woyke T."/>
            <person name="Wu D."/>
            <person name="Eisen J.A."/>
        </authorList>
    </citation>
    <scope>NUCLEOTIDE SEQUENCE [LARGE SCALE GENOMIC DNA]</scope>
    <source>
        <strain evidence="8">ATCC 33386 / NCTC 11300</strain>
    </source>
</reference>
<protein>
    <recommendedName>
        <fullName evidence="9">Inner membrane protein YbhL</fullName>
    </recommendedName>
</protein>
<keyword evidence="5 6" id="KW-0472">Membrane</keyword>
<dbReference type="STRING" id="526218.Sterm_3648"/>
<dbReference type="Proteomes" id="UP000000845">
    <property type="component" value="Chromosome"/>
</dbReference>
<name>D1ARJ6_SEBTE</name>
<dbReference type="CDD" id="cd10432">
    <property type="entry name" value="BI-1-like_bacterial"/>
    <property type="match status" value="1"/>
</dbReference>
<keyword evidence="8" id="KW-1185">Reference proteome</keyword>
<accession>D1ARJ6</accession>
<evidence type="ECO:0000256" key="6">
    <source>
        <dbReference type="RuleBase" id="RU004379"/>
    </source>
</evidence>
<feature type="transmembrane region" description="Helical" evidence="6">
    <location>
        <begin position="32"/>
        <end position="52"/>
    </location>
</feature>
<evidence type="ECO:0000256" key="5">
    <source>
        <dbReference type="ARBA" id="ARBA00023136"/>
    </source>
</evidence>
<dbReference type="KEGG" id="str:Sterm_3648"/>
<dbReference type="InterPro" id="IPR006214">
    <property type="entry name" value="Bax_inhibitor_1-related"/>
</dbReference>
<evidence type="ECO:0000256" key="4">
    <source>
        <dbReference type="ARBA" id="ARBA00022989"/>
    </source>
</evidence>
<dbReference type="PANTHER" id="PTHR23291:SF50">
    <property type="entry name" value="PROTEIN LIFEGUARD 4"/>
    <property type="match status" value="1"/>
</dbReference>
<feature type="transmembrane region" description="Helical" evidence="6">
    <location>
        <begin position="96"/>
        <end position="114"/>
    </location>
</feature>
<sequence length="241" mass="27626">MRNDDFGHDDYRSGYLDYEEINRIVAQKMTGCILWMVVGLLVSGISGFLVMTNVEIMSLIFGTNLYYVLFFVELGLVFMFSMMLMKASVGALRGMFLLYAVLNGITLSIIGYIYTGESIIYVFLGTVVYYACLAAYGYLTRDNLGRYLPYVMAGLIALIVVSLLNIFMKNDYFYWIMSYAGVIIFSAFTAIDMNIIRHRLTDYAMEDNTMLDRIQIAGALNLYLDFINLFLYLLRLFGKKR</sequence>